<dbReference type="InterPro" id="IPR050157">
    <property type="entry name" value="PSI_iron-sulfur_center"/>
</dbReference>
<dbReference type="eggNOG" id="COG5015">
    <property type="taxonomic scope" value="Bacteria"/>
</dbReference>
<dbReference type="InterPro" id="IPR017896">
    <property type="entry name" value="4Fe4S_Fe-S-bd"/>
</dbReference>
<keyword evidence="4" id="KW-0004">4Fe-4S</keyword>
<dbReference type="InterPro" id="IPR011576">
    <property type="entry name" value="Pyridox_Oxase_N"/>
</dbReference>
<dbReference type="GO" id="GO:0051539">
    <property type="term" value="F:4 iron, 4 sulfur cluster binding"/>
    <property type="evidence" value="ECO:0007669"/>
    <property type="project" value="UniProtKB-KW"/>
</dbReference>
<dbReference type="EMBL" id="ACIP02000004">
    <property type="protein sequence ID" value="EEP27921.1"/>
    <property type="molecule type" value="Genomic_DNA"/>
</dbReference>
<dbReference type="eggNOG" id="COG1036">
    <property type="taxonomic scope" value="Bacteria"/>
</dbReference>
<keyword evidence="7" id="KW-0411">Iron-sulfur</keyword>
<evidence type="ECO:0000256" key="3">
    <source>
        <dbReference type="ARBA" id="ARBA00013529"/>
    </source>
</evidence>
<sequence>MTIARFLGKEVLQMDTKEYLEYIVKVIHTTVVATADDEGLPVTAAIDMMDADESGLYFLTAKGKGFYDRLVKRQYLALTAMKGKGTMSSVAVSIRGKVRELGNERMPELFEKNPYMKEIYPTEESMRALTVFQIYEGTGEWFNLSKKPIERASFTFGGAEKKAKGYFITDACIGCGSCAAVCPQNCIVTDSIPYIIEQEHCLHCGNCLTACPVGAVERR</sequence>
<dbReference type="InterPro" id="IPR017900">
    <property type="entry name" value="4Fe4S_Fe_S_CS"/>
</dbReference>
<dbReference type="InterPro" id="IPR012349">
    <property type="entry name" value="Split_barrel_FMN-bd"/>
</dbReference>
<evidence type="ECO:0000259" key="8">
    <source>
        <dbReference type="PROSITE" id="PS51379"/>
    </source>
</evidence>
<proteinExistence type="predicted"/>
<comment type="caution">
    <text evidence="9">The sequence shown here is derived from an EMBL/GenBank/DDBJ whole genome shotgun (WGS) entry which is preliminary data.</text>
</comment>
<dbReference type="Pfam" id="PF12838">
    <property type="entry name" value="Fer4_7"/>
    <property type="match status" value="1"/>
</dbReference>
<protein>
    <recommendedName>
        <fullName evidence="3">Ferredoxin</fullName>
    </recommendedName>
</protein>
<comment type="cofactor">
    <cofactor evidence="1">
        <name>[4Fe-4S] cluster</name>
        <dbReference type="ChEBI" id="CHEBI:49883"/>
    </cofactor>
</comment>
<evidence type="ECO:0000256" key="6">
    <source>
        <dbReference type="ARBA" id="ARBA00023004"/>
    </source>
</evidence>
<dbReference type="SUPFAM" id="SSF54862">
    <property type="entry name" value="4Fe-4S ferredoxins"/>
    <property type="match status" value="1"/>
</dbReference>
<dbReference type="HOGENOM" id="CLU_090277_0_0_9"/>
<name>C4GD71_9FIRM</name>
<keyword evidence="6" id="KW-0408">Iron</keyword>
<dbReference type="Pfam" id="PF01243">
    <property type="entry name" value="PNPOx_N"/>
    <property type="match status" value="1"/>
</dbReference>
<evidence type="ECO:0000256" key="4">
    <source>
        <dbReference type="ARBA" id="ARBA00022485"/>
    </source>
</evidence>
<feature type="domain" description="4Fe-4S ferredoxin-type" evidence="8">
    <location>
        <begin position="193"/>
        <end position="219"/>
    </location>
</feature>
<dbReference type="Proteomes" id="UP000003494">
    <property type="component" value="Unassembled WGS sequence"/>
</dbReference>
<organism evidence="9 10">
    <name type="scientific">Shuttleworthella satelles DSM 14600</name>
    <dbReference type="NCBI Taxonomy" id="626523"/>
    <lineage>
        <taxon>Bacteria</taxon>
        <taxon>Bacillati</taxon>
        <taxon>Bacillota</taxon>
        <taxon>Clostridia</taxon>
        <taxon>Lachnospirales</taxon>
        <taxon>Lachnospiraceae</taxon>
        <taxon>Shuttleworthella</taxon>
    </lineage>
</organism>
<feature type="domain" description="4Fe-4S ferredoxin-type" evidence="8">
    <location>
        <begin position="163"/>
        <end position="192"/>
    </location>
</feature>
<dbReference type="PROSITE" id="PS51379">
    <property type="entry name" value="4FE4S_FER_2"/>
    <property type="match status" value="2"/>
</dbReference>
<reference evidence="9" key="1">
    <citation type="submission" date="2009-04" db="EMBL/GenBank/DDBJ databases">
        <authorList>
            <person name="Weinstock G."/>
            <person name="Sodergren E."/>
            <person name="Clifton S."/>
            <person name="Fulton L."/>
            <person name="Fulton B."/>
            <person name="Courtney L."/>
            <person name="Fronick C."/>
            <person name="Harrison M."/>
            <person name="Strong C."/>
            <person name="Farmer C."/>
            <person name="Delahaunty K."/>
            <person name="Markovic C."/>
            <person name="Hall O."/>
            <person name="Minx P."/>
            <person name="Tomlinson C."/>
            <person name="Mitreva M."/>
            <person name="Nelson J."/>
            <person name="Hou S."/>
            <person name="Wollam A."/>
            <person name="Pepin K.H."/>
            <person name="Johnson M."/>
            <person name="Bhonagiri V."/>
            <person name="Nash W.E."/>
            <person name="Warren W."/>
            <person name="Chinwalla A."/>
            <person name="Mardis E.R."/>
            <person name="Wilson R.K."/>
        </authorList>
    </citation>
    <scope>NUCLEOTIDE SEQUENCE [LARGE SCALE GENOMIC DNA]</scope>
    <source>
        <strain evidence="9">DSM 14600</strain>
    </source>
</reference>
<accession>C4GD71</accession>
<keyword evidence="5" id="KW-0479">Metal-binding</keyword>
<dbReference type="PANTHER" id="PTHR24960:SF79">
    <property type="entry name" value="PHOTOSYSTEM I IRON-SULFUR CENTER"/>
    <property type="match status" value="1"/>
</dbReference>
<gene>
    <name evidence="9" type="ORF">GCWU000342_01916</name>
</gene>
<evidence type="ECO:0000313" key="10">
    <source>
        <dbReference type="Proteomes" id="UP000003494"/>
    </source>
</evidence>
<dbReference type="SUPFAM" id="SSF50475">
    <property type="entry name" value="FMN-binding split barrel"/>
    <property type="match status" value="1"/>
</dbReference>
<dbReference type="GO" id="GO:0046872">
    <property type="term" value="F:metal ion binding"/>
    <property type="evidence" value="ECO:0007669"/>
    <property type="project" value="UniProtKB-KW"/>
</dbReference>
<evidence type="ECO:0000256" key="1">
    <source>
        <dbReference type="ARBA" id="ARBA00001966"/>
    </source>
</evidence>
<dbReference type="AlphaFoldDB" id="C4GD71"/>
<evidence type="ECO:0000313" key="9">
    <source>
        <dbReference type="EMBL" id="EEP27921.1"/>
    </source>
</evidence>
<evidence type="ECO:0000256" key="2">
    <source>
        <dbReference type="ARBA" id="ARBA00003532"/>
    </source>
</evidence>
<dbReference type="Gene3D" id="2.30.110.10">
    <property type="entry name" value="Electron Transport, Fmn-binding Protein, Chain A"/>
    <property type="match status" value="1"/>
</dbReference>
<dbReference type="PANTHER" id="PTHR24960">
    <property type="entry name" value="PHOTOSYSTEM I IRON-SULFUR CENTER-RELATED"/>
    <property type="match status" value="1"/>
</dbReference>
<comment type="function">
    <text evidence="2">Ferredoxins are iron-sulfur proteins that transfer electrons in a wide variety of metabolic reactions.</text>
</comment>
<evidence type="ECO:0000256" key="7">
    <source>
        <dbReference type="ARBA" id="ARBA00023014"/>
    </source>
</evidence>
<dbReference type="Gene3D" id="3.30.70.20">
    <property type="match status" value="1"/>
</dbReference>
<dbReference type="STRING" id="626523.GCWU000342_01916"/>
<dbReference type="PROSITE" id="PS00198">
    <property type="entry name" value="4FE4S_FER_1"/>
    <property type="match status" value="2"/>
</dbReference>
<keyword evidence="10" id="KW-1185">Reference proteome</keyword>
<evidence type="ECO:0000256" key="5">
    <source>
        <dbReference type="ARBA" id="ARBA00022723"/>
    </source>
</evidence>